<accession>Q0RAN5</accession>
<evidence type="ECO:0000256" key="4">
    <source>
        <dbReference type="ARBA" id="ARBA00022759"/>
    </source>
</evidence>
<dbReference type="NCBIfam" id="TIGR00188">
    <property type="entry name" value="rnpA"/>
    <property type="match status" value="1"/>
</dbReference>
<comment type="function">
    <text evidence="1">RNaseP catalyzes the removal of the 5'-leader sequence from pre-tRNA to produce the mature 5'-terminus. It can also cleave other RNA substrates such as 4.5S RNA. The protein component plays an auxiliary but essential role in vivo by binding to the 5'-leader sequence and broadening the substrate specificity of the ribozyme.</text>
</comment>
<dbReference type="SUPFAM" id="SSF54211">
    <property type="entry name" value="Ribosomal protein S5 domain 2-like"/>
    <property type="match status" value="1"/>
</dbReference>
<dbReference type="PANTHER" id="PTHR33992:SF1">
    <property type="entry name" value="RIBONUCLEASE P PROTEIN COMPONENT"/>
    <property type="match status" value="1"/>
</dbReference>
<evidence type="ECO:0000256" key="2">
    <source>
        <dbReference type="ARBA" id="ARBA00022694"/>
    </source>
</evidence>
<evidence type="ECO:0000256" key="8">
    <source>
        <dbReference type="SAM" id="MobiDB-lite"/>
    </source>
</evidence>
<keyword evidence="4" id="KW-0255">Endonuclease</keyword>
<dbReference type="GO" id="GO:0000049">
    <property type="term" value="F:tRNA binding"/>
    <property type="evidence" value="ECO:0007669"/>
    <property type="project" value="InterPro"/>
</dbReference>
<evidence type="ECO:0000256" key="5">
    <source>
        <dbReference type="ARBA" id="ARBA00022801"/>
    </source>
</evidence>
<dbReference type="EC" id="3.1.26.5" evidence="7"/>
<dbReference type="InterPro" id="IPR014721">
    <property type="entry name" value="Ribsml_uS5_D2-typ_fold_subgr"/>
</dbReference>
<dbReference type="Gene3D" id="3.30.230.10">
    <property type="match status" value="1"/>
</dbReference>
<dbReference type="GO" id="GO:0004526">
    <property type="term" value="F:ribonuclease P activity"/>
    <property type="evidence" value="ECO:0007669"/>
    <property type="project" value="UniProtKB-UniRule"/>
</dbReference>
<feature type="region of interest" description="Disordered" evidence="8">
    <location>
        <begin position="80"/>
        <end position="111"/>
    </location>
</feature>
<evidence type="ECO:0000256" key="7">
    <source>
        <dbReference type="NCBIfam" id="TIGR00188"/>
    </source>
</evidence>
<keyword evidence="6" id="KW-0694">RNA-binding</keyword>
<evidence type="ECO:0000256" key="1">
    <source>
        <dbReference type="ARBA" id="ARBA00002663"/>
    </source>
</evidence>
<dbReference type="PANTHER" id="PTHR33992">
    <property type="entry name" value="RIBONUCLEASE P PROTEIN COMPONENT"/>
    <property type="match status" value="1"/>
</dbReference>
<dbReference type="InterPro" id="IPR020568">
    <property type="entry name" value="Ribosomal_Su5_D2-typ_SF"/>
</dbReference>
<keyword evidence="3" id="KW-0540">Nuclease</keyword>
<dbReference type="InterPro" id="IPR020539">
    <property type="entry name" value="RNase_P_CS"/>
</dbReference>
<protein>
    <recommendedName>
        <fullName evidence="7">Ribonuclease P protein component</fullName>
        <ecNumber evidence="7">3.1.26.5</ecNumber>
    </recommendedName>
</protein>
<dbReference type="eggNOG" id="COG0594">
    <property type="taxonomic scope" value="Bacteria"/>
</dbReference>
<keyword evidence="10" id="KW-1185">Reference proteome</keyword>
<feature type="compositionally biased region" description="Basic and acidic residues" evidence="8">
    <location>
        <begin position="81"/>
        <end position="94"/>
    </location>
</feature>
<dbReference type="HOGENOM" id="CLU_117179_4_1_11"/>
<evidence type="ECO:0000256" key="6">
    <source>
        <dbReference type="ARBA" id="ARBA00022884"/>
    </source>
</evidence>
<reference evidence="9 10" key="1">
    <citation type="journal article" date="2007" name="Genome Res.">
        <title>Genome characteristics of facultatively symbiotic Frankia sp. strains reflect host range and host plant biogeography.</title>
        <authorList>
            <person name="Normand P."/>
            <person name="Lapierre P."/>
            <person name="Tisa L.S."/>
            <person name="Gogarten J.P."/>
            <person name="Alloisio N."/>
            <person name="Bagnarol E."/>
            <person name="Bassi C.A."/>
            <person name="Berry A.M."/>
            <person name="Bickhart D.M."/>
            <person name="Choisne N."/>
            <person name="Couloux A."/>
            <person name="Cournoyer B."/>
            <person name="Cruveiller S."/>
            <person name="Daubin V."/>
            <person name="Demange N."/>
            <person name="Francino M.P."/>
            <person name="Goltsman E."/>
            <person name="Huang Y."/>
            <person name="Kopp O.R."/>
            <person name="Labarre L."/>
            <person name="Lapidus A."/>
            <person name="Lavire C."/>
            <person name="Marechal J."/>
            <person name="Martinez M."/>
            <person name="Mastronunzio J.E."/>
            <person name="Mullin B.C."/>
            <person name="Niemann J."/>
            <person name="Pujic P."/>
            <person name="Rawnsley T."/>
            <person name="Rouy Z."/>
            <person name="Schenowitz C."/>
            <person name="Sellstedt A."/>
            <person name="Tavares F."/>
            <person name="Tomkins J.P."/>
            <person name="Vallenet D."/>
            <person name="Valverde C."/>
            <person name="Wall L.G."/>
            <person name="Wang Y."/>
            <person name="Medigue C."/>
            <person name="Benson D.R."/>
        </authorList>
    </citation>
    <scope>NUCLEOTIDE SEQUENCE [LARGE SCALE GENOMIC DNA]</scope>
    <source>
        <strain evidence="10">DSM 45986 / CECT 9034 / ACN14a</strain>
    </source>
</reference>
<dbReference type="EMBL" id="CT573213">
    <property type="protein sequence ID" value="CAJ65506.1"/>
    <property type="molecule type" value="Genomic_DNA"/>
</dbReference>
<evidence type="ECO:0000256" key="3">
    <source>
        <dbReference type="ARBA" id="ARBA00022722"/>
    </source>
</evidence>
<dbReference type="GO" id="GO:0030677">
    <property type="term" value="C:ribonuclease P complex"/>
    <property type="evidence" value="ECO:0007669"/>
    <property type="project" value="TreeGrafter"/>
</dbReference>
<evidence type="ECO:0000313" key="10">
    <source>
        <dbReference type="Proteomes" id="UP000000657"/>
    </source>
</evidence>
<evidence type="ECO:0000313" key="9">
    <source>
        <dbReference type="EMBL" id="CAJ65506.1"/>
    </source>
</evidence>
<dbReference type="PROSITE" id="PS00648">
    <property type="entry name" value="RIBONUCLEASE_P"/>
    <property type="match status" value="1"/>
</dbReference>
<dbReference type="AlphaFoldDB" id="Q0RAN5"/>
<gene>
    <name evidence="9" type="primary">rnpA</name>
    <name evidence="9" type="ordered locus">FRAAL6883</name>
</gene>
<organism evidence="9 10">
    <name type="scientific">Frankia alni (strain DSM 45986 / CECT 9034 / ACN14a)</name>
    <dbReference type="NCBI Taxonomy" id="326424"/>
    <lineage>
        <taxon>Bacteria</taxon>
        <taxon>Bacillati</taxon>
        <taxon>Actinomycetota</taxon>
        <taxon>Actinomycetes</taxon>
        <taxon>Frankiales</taxon>
        <taxon>Frankiaceae</taxon>
        <taxon>Frankia</taxon>
    </lineage>
</organism>
<dbReference type="Pfam" id="PF00825">
    <property type="entry name" value="Ribonuclease_P"/>
    <property type="match status" value="1"/>
</dbReference>
<dbReference type="STRING" id="326424.FRAAL6883"/>
<keyword evidence="2" id="KW-0819">tRNA processing</keyword>
<keyword evidence="5 9" id="KW-0378">Hydrolase</keyword>
<sequence>MWTTSGEPPRAGFVVGRRVGKAVVRNRVRRRLREQVRARLDRLPPGTMVVVRALPEAASASSERLGQALDDAIARALRARPAADGRGSDGRGDGARAQPARPARLVVGSGR</sequence>
<dbReference type="GO" id="GO:0042781">
    <property type="term" value="F:3'-tRNA processing endoribonuclease activity"/>
    <property type="evidence" value="ECO:0007669"/>
    <property type="project" value="TreeGrafter"/>
</dbReference>
<name>Q0RAN5_FRAAA</name>
<dbReference type="InterPro" id="IPR000100">
    <property type="entry name" value="RNase_P"/>
</dbReference>
<dbReference type="Proteomes" id="UP000000657">
    <property type="component" value="Chromosome"/>
</dbReference>
<proteinExistence type="predicted"/>
<dbReference type="KEGG" id="fal:FRAAL6883"/>